<protein>
    <submittedName>
        <fullName evidence="1">Helix-turn-helix domain-containing protein</fullName>
    </submittedName>
</protein>
<dbReference type="SUPFAM" id="SSF48295">
    <property type="entry name" value="TrpR-like"/>
    <property type="match status" value="1"/>
</dbReference>
<dbReference type="EMBL" id="JAOAMU010000003">
    <property type="protein sequence ID" value="MCT2562732.1"/>
    <property type="molecule type" value="Genomic_DNA"/>
</dbReference>
<name>A0ABT2IV96_9FLAO</name>
<reference evidence="1 2" key="1">
    <citation type="submission" date="2022-09" db="EMBL/GenBank/DDBJ databases">
        <title>Chryseobacterium oleae sp.nov., isolated from the inter-root soil of Pyrola calliantha H. Andr. in Tibet.</title>
        <authorList>
            <person name="Li Z."/>
        </authorList>
    </citation>
    <scope>NUCLEOTIDE SEQUENCE [LARGE SCALE GENOMIC DNA]</scope>
    <source>
        <strain evidence="2">pc1-10</strain>
    </source>
</reference>
<keyword evidence="2" id="KW-1185">Reference proteome</keyword>
<accession>A0ABT2IV96</accession>
<evidence type="ECO:0000313" key="2">
    <source>
        <dbReference type="Proteomes" id="UP001525566"/>
    </source>
</evidence>
<sequence>MSSCRNYLEKKKLSSLEVITLNRILFHGGKVRNEHKSYDDESIAKILEYQRKNKMTNIAVASVFKLSRNTLAAWKKIKRLDK</sequence>
<gene>
    <name evidence="1" type="ORF">N0B48_12620</name>
</gene>
<dbReference type="Proteomes" id="UP001525566">
    <property type="component" value="Unassembled WGS sequence"/>
</dbReference>
<dbReference type="RefSeq" id="WP_259839148.1">
    <property type="nucleotide sequence ID" value="NZ_JAOAMU010000003.1"/>
</dbReference>
<dbReference type="InterPro" id="IPR010921">
    <property type="entry name" value="Trp_repressor/repl_initiator"/>
</dbReference>
<proteinExistence type="predicted"/>
<evidence type="ECO:0000313" key="1">
    <source>
        <dbReference type="EMBL" id="MCT2562732.1"/>
    </source>
</evidence>
<comment type="caution">
    <text evidence="1">The sequence shown here is derived from an EMBL/GenBank/DDBJ whole genome shotgun (WGS) entry which is preliminary data.</text>
</comment>
<organism evidence="1 2">
    <name type="scientific">Chryseobacterium herbae</name>
    <dbReference type="NCBI Taxonomy" id="2976476"/>
    <lineage>
        <taxon>Bacteria</taxon>
        <taxon>Pseudomonadati</taxon>
        <taxon>Bacteroidota</taxon>
        <taxon>Flavobacteriia</taxon>
        <taxon>Flavobacteriales</taxon>
        <taxon>Weeksellaceae</taxon>
        <taxon>Chryseobacterium group</taxon>
        <taxon>Chryseobacterium</taxon>
    </lineage>
</organism>